<protein>
    <submittedName>
        <fullName evidence="2">Uncharacterized protein</fullName>
    </submittedName>
</protein>
<feature type="compositionally biased region" description="Basic residues" evidence="1">
    <location>
        <begin position="37"/>
        <end position="52"/>
    </location>
</feature>
<name>J5K659_BEAB2</name>
<feature type="compositionally biased region" description="Basic and acidic residues" evidence="1">
    <location>
        <begin position="108"/>
        <end position="119"/>
    </location>
</feature>
<organism evidence="2 3">
    <name type="scientific">Beauveria bassiana (strain ARSEF 2860)</name>
    <name type="common">White muscardine disease fungus</name>
    <name type="synonym">Tritirachium shiotae</name>
    <dbReference type="NCBI Taxonomy" id="655819"/>
    <lineage>
        <taxon>Eukaryota</taxon>
        <taxon>Fungi</taxon>
        <taxon>Dikarya</taxon>
        <taxon>Ascomycota</taxon>
        <taxon>Pezizomycotina</taxon>
        <taxon>Sordariomycetes</taxon>
        <taxon>Hypocreomycetidae</taxon>
        <taxon>Hypocreales</taxon>
        <taxon>Cordycipitaceae</taxon>
        <taxon>Beauveria</taxon>
    </lineage>
</organism>
<dbReference type="HOGENOM" id="CLU_963059_0_0_1"/>
<dbReference type="Proteomes" id="UP000002762">
    <property type="component" value="Unassembled WGS sequence"/>
</dbReference>
<sequence length="289" mass="31912">MRPLKCAAAETQQRSTDTGEQAHDGTPRRARPDGAGRARKSGRHEKHARRHGAAAAAAAAVRRLVRRGGAPPQQQQQRRGHPRDAVRRVQDEPKQGAAADPVPCAENQLRRRAADRQEQEKLAPAGLLSRLFPRWWYPGVWSNECVLGNVLHNFEASRKQHGQPKSDKPGGANVNTLWLAGGRSRVRRSLDGIYVMSHVELFGHGALLIVGAAAKSGPSIREMPRRLGAHDMSRFQCGLEMQCLGRMYTWMHHSLVVASMAHSPCFVEIGSHYISTQSRAISASHTHTR</sequence>
<dbReference type="EMBL" id="JH725152">
    <property type="protein sequence ID" value="EJP69571.1"/>
    <property type="molecule type" value="Genomic_DNA"/>
</dbReference>
<accession>J5K659</accession>
<dbReference type="RefSeq" id="XP_008594855.1">
    <property type="nucleotide sequence ID" value="XM_008596633.1"/>
</dbReference>
<gene>
    <name evidence="2" type="ORF">BBA_01536</name>
</gene>
<dbReference type="InParanoid" id="J5K659"/>
<keyword evidence="3" id="KW-1185">Reference proteome</keyword>
<feature type="compositionally biased region" description="Basic and acidic residues" evidence="1">
    <location>
        <begin position="20"/>
        <end position="36"/>
    </location>
</feature>
<dbReference type="AlphaFoldDB" id="J5K659"/>
<dbReference type="GeneID" id="19884548"/>
<reference evidence="2 3" key="1">
    <citation type="journal article" date="2012" name="Sci. Rep.">
        <title>Genomic perspectives on the evolution of fungal entomopathogenicity in Beauveria bassiana.</title>
        <authorList>
            <person name="Xiao G."/>
            <person name="Ying S.H."/>
            <person name="Zheng P."/>
            <person name="Wang Z.L."/>
            <person name="Zhang S."/>
            <person name="Xie X.Q."/>
            <person name="Shang Y."/>
            <person name="St Leger R.J."/>
            <person name="Zhao G.P."/>
            <person name="Wang C."/>
            <person name="Feng M.G."/>
        </authorList>
    </citation>
    <scope>NUCLEOTIDE SEQUENCE [LARGE SCALE GENOMIC DNA]</scope>
    <source>
        <strain evidence="2 3">ARSEF 2860</strain>
    </source>
</reference>
<feature type="region of interest" description="Disordered" evidence="1">
    <location>
        <begin position="1"/>
        <end position="119"/>
    </location>
</feature>
<feature type="compositionally biased region" description="Basic and acidic residues" evidence="1">
    <location>
        <begin position="82"/>
        <end position="94"/>
    </location>
</feature>
<evidence type="ECO:0000313" key="2">
    <source>
        <dbReference type="EMBL" id="EJP69571.1"/>
    </source>
</evidence>
<proteinExistence type="predicted"/>
<evidence type="ECO:0000256" key="1">
    <source>
        <dbReference type="SAM" id="MobiDB-lite"/>
    </source>
</evidence>
<feature type="compositionally biased region" description="Low complexity" evidence="1">
    <location>
        <begin position="53"/>
        <end position="77"/>
    </location>
</feature>
<feature type="compositionally biased region" description="Polar residues" evidence="1">
    <location>
        <begin position="10"/>
        <end position="19"/>
    </location>
</feature>
<evidence type="ECO:0000313" key="3">
    <source>
        <dbReference type="Proteomes" id="UP000002762"/>
    </source>
</evidence>